<evidence type="ECO:0000256" key="2">
    <source>
        <dbReference type="ARBA" id="ARBA00005179"/>
    </source>
</evidence>
<dbReference type="PANTHER" id="PTHR24305:SF166">
    <property type="entry name" value="CYTOCHROME P450 12A4, MITOCHONDRIAL-RELATED"/>
    <property type="match status" value="1"/>
</dbReference>
<keyword evidence="5 9" id="KW-0479">Metal-binding</keyword>
<comment type="cofactor">
    <cofactor evidence="1 9">
        <name>heme</name>
        <dbReference type="ChEBI" id="CHEBI:30413"/>
    </cofactor>
</comment>
<feature type="signal peptide" evidence="10">
    <location>
        <begin position="1"/>
        <end position="24"/>
    </location>
</feature>
<evidence type="ECO:0000256" key="8">
    <source>
        <dbReference type="ARBA" id="ARBA00023033"/>
    </source>
</evidence>
<dbReference type="AlphaFoldDB" id="A0A2H3JEB3"/>
<dbReference type="OrthoDB" id="1470350at2759"/>
<evidence type="ECO:0000256" key="10">
    <source>
        <dbReference type="SAM" id="SignalP"/>
    </source>
</evidence>
<keyword evidence="6" id="KW-0560">Oxidoreductase</keyword>
<dbReference type="Proteomes" id="UP000218811">
    <property type="component" value="Unassembled WGS sequence"/>
</dbReference>
<organism evidence="11 12">
    <name type="scientific">Wolfiporia cocos (strain MD-104)</name>
    <name type="common">Brown rot fungus</name>
    <dbReference type="NCBI Taxonomy" id="742152"/>
    <lineage>
        <taxon>Eukaryota</taxon>
        <taxon>Fungi</taxon>
        <taxon>Dikarya</taxon>
        <taxon>Basidiomycota</taxon>
        <taxon>Agaricomycotina</taxon>
        <taxon>Agaricomycetes</taxon>
        <taxon>Polyporales</taxon>
        <taxon>Phaeolaceae</taxon>
        <taxon>Wolfiporia</taxon>
    </lineage>
</organism>
<evidence type="ECO:0000256" key="4">
    <source>
        <dbReference type="ARBA" id="ARBA00022617"/>
    </source>
</evidence>
<keyword evidence="4 9" id="KW-0349">Heme</keyword>
<dbReference type="GO" id="GO:0004497">
    <property type="term" value="F:monooxygenase activity"/>
    <property type="evidence" value="ECO:0007669"/>
    <property type="project" value="UniProtKB-KW"/>
</dbReference>
<evidence type="ECO:0000313" key="11">
    <source>
        <dbReference type="EMBL" id="PCH40546.1"/>
    </source>
</evidence>
<evidence type="ECO:0000313" key="12">
    <source>
        <dbReference type="Proteomes" id="UP000218811"/>
    </source>
</evidence>
<dbReference type="PRINTS" id="PR00463">
    <property type="entry name" value="EP450I"/>
</dbReference>
<dbReference type="GO" id="GO:0005506">
    <property type="term" value="F:iron ion binding"/>
    <property type="evidence" value="ECO:0007669"/>
    <property type="project" value="InterPro"/>
</dbReference>
<accession>A0A2H3JEB3</accession>
<dbReference type="InterPro" id="IPR036396">
    <property type="entry name" value="Cyt_P450_sf"/>
</dbReference>
<dbReference type="InterPro" id="IPR050121">
    <property type="entry name" value="Cytochrome_P450_monoxygenase"/>
</dbReference>
<proteinExistence type="inferred from homology"/>
<dbReference type="Pfam" id="PF00067">
    <property type="entry name" value="p450"/>
    <property type="match status" value="1"/>
</dbReference>
<protein>
    <submittedName>
        <fullName evidence="11">Cytochrome P450</fullName>
    </submittedName>
</protein>
<dbReference type="PRINTS" id="PR00385">
    <property type="entry name" value="P450"/>
</dbReference>
<dbReference type="InterPro" id="IPR002401">
    <property type="entry name" value="Cyt_P450_E_grp-I"/>
</dbReference>
<keyword evidence="12" id="KW-1185">Reference proteome</keyword>
<feature type="binding site" description="axial binding residue" evidence="9">
    <location>
        <position position="483"/>
    </location>
    <ligand>
        <name>heme</name>
        <dbReference type="ChEBI" id="CHEBI:30413"/>
    </ligand>
    <ligandPart>
        <name>Fe</name>
        <dbReference type="ChEBI" id="CHEBI:18248"/>
    </ligandPart>
</feature>
<dbReference type="InterPro" id="IPR001128">
    <property type="entry name" value="Cyt_P450"/>
</dbReference>
<dbReference type="SUPFAM" id="SSF48264">
    <property type="entry name" value="Cytochrome P450"/>
    <property type="match status" value="1"/>
</dbReference>
<comment type="pathway">
    <text evidence="2">Secondary metabolite biosynthesis.</text>
</comment>
<sequence>MSALSWCLPLCISLLLIWIASTSSRRNGSAYNIWSVPGPRSDSFWLGNLSRFFSKNGGNFHAELLKRYGLVVRLHGLFSRPMLYLSDPKALHNILIKEAEVYKEPDGFMTTSMLVFGPGLVSTAGLQHKRQRKMLNPVFSVNHMRYLLPTVYSVAHKLHGAISQRVRDGPQDLDILHWMSRSALEIVGQGGLGHSFDSFESDEQDPYGEAMKALAPAMRGLMLLSPFFPLLSRIGPAWLQRRILDAIPNHNIRTAKHSVDVMSDNANEVYSSKVAALDQGDETVMHQVGEGKDIMSTLIRANQNASSQEKLSEDEVVAQISTIVFGATDTSSNTLSRILELLANHPDMQNRLRDELLTAGAAEGIPYDQLNQLPYLDAVVRETLRRQVIDYDYRCPKQDVVLPLHMPVRGVDGTLITELPLKKGTEIALGIQSINTSEELWGEDALDWNPQRWLSPLPKEILEARIPGVYSNMLTFLGGPKACIGFKFAEMGIKVTLAVLLSHFAFAPIKSRIVWNLAGVWYPTVEPDTDNPRLPLRVSSLKGGNV</sequence>
<keyword evidence="7 9" id="KW-0408">Iron</keyword>
<evidence type="ECO:0000256" key="5">
    <source>
        <dbReference type="ARBA" id="ARBA00022723"/>
    </source>
</evidence>
<feature type="chain" id="PRO_5013736218" evidence="10">
    <location>
        <begin position="25"/>
        <end position="546"/>
    </location>
</feature>
<comment type="similarity">
    <text evidence="3">Belongs to the cytochrome P450 family.</text>
</comment>
<dbReference type="Gene3D" id="1.10.630.10">
    <property type="entry name" value="Cytochrome P450"/>
    <property type="match status" value="1"/>
</dbReference>
<evidence type="ECO:0000256" key="3">
    <source>
        <dbReference type="ARBA" id="ARBA00010617"/>
    </source>
</evidence>
<evidence type="ECO:0000256" key="6">
    <source>
        <dbReference type="ARBA" id="ARBA00023002"/>
    </source>
</evidence>
<dbReference type="GO" id="GO:0020037">
    <property type="term" value="F:heme binding"/>
    <property type="evidence" value="ECO:0007669"/>
    <property type="project" value="InterPro"/>
</dbReference>
<dbReference type="CDD" id="cd11069">
    <property type="entry name" value="CYP_FUM15-like"/>
    <property type="match status" value="1"/>
</dbReference>
<evidence type="ECO:0000256" key="1">
    <source>
        <dbReference type="ARBA" id="ARBA00001971"/>
    </source>
</evidence>
<reference evidence="11 12" key="1">
    <citation type="journal article" date="2012" name="Science">
        <title>The Paleozoic origin of enzymatic lignin decomposition reconstructed from 31 fungal genomes.</title>
        <authorList>
            <person name="Floudas D."/>
            <person name="Binder M."/>
            <person name="Riley R."/>
            <person name="Barry K."/>
            <person name="Blanchette R.A."/>
            <person name="Henrissat B."/>
            <person name="Martinez A.T."/>
            <person name="Otillar R."/>
            <person name="Spatafora J.W."/>
            <person name="Yadav J.S."/>
            <person name="Aerts A."/>
            <person name="Benoit I."/>
            <person name="Boyd A."/>
            <person name="Carlson A."/>
            <person name="Copeland A."/>
            <person name="Coutinho P.M."/>
            <person name="de Vries R.P."/>
            <person name="Ferreira P."/>
            <person name="Findley K."/>
            <person name="Foster B."/>
            <person name="Gaskell J."/>
            <person name="Glotzer D."/>
            <person name="Gorecki P."/>
            <person name="Heitman J."/>
            <person name="Hesse C."/>
            <person name="Hori C."/>
            <person name="Igarashi K."/>
            <person name="Jurgens J.A."/>
            <person name="Kallen N."/>
            <person name="Kersten P."/>
            <person name="Kohler A."/>
            <person name="Kuees U."/>
            <person name="Kumar T.K.A."/>
            <person name="Kuo A."/>
            <person name="LaButti K."/>
            <person name="Larrondo L.F."/>
            <person name="Lindquist E."/>
            <person name="Ling A."/>
            <person name="Lombard V."/>
            <person name="Lucas S."/>
            <person name="Lundell T."/>
            <person name="Martin R."/>
            <person name="McLaughlin D.J."/>
            <person name="Morgenstern I."/>
            <person name="Morin E."/>
            <person name="Murat C."/>
            <person name="Nagy L.G."/>
            <person name="Nolan M."/>
            <person name="Ohm R.A."/>
            <person name="Patyshakuliyeva A."/>
            <person name="Rokas A."/>
            <person name="Ruiz-Duenas F.J."/>
            <person name="Sabat G."/>
            <person name="Salamov A."/>
            <person name="Samejima M."/>
            <person name="Schmutz J."/>
            <person name="Slot J.C."/>
            <person name="St John F."/>
            <person name="Stenlid J."/>
            <person name="Sun H."/>
            <person name="Sun S."/>
            <person name="Syed K."/>
            <person name="Tsang A."/>
            <person name="Wiebenga A."/>
            <person name="Young D."/>
            <person name="Pisabarro A."/>
            <person name="Eastwood D.C."/>
            <person name="Martin F."/>
            <person name="Cullen D."/>
            <person name="Grigoriev I.V."/>
            <person name="Hibbett D.S."/>
        </authorList>
    </citation>
    <scope>NUCLEOTIDE SEQUENCE [LARGE SCALE GENOMIC DNA]</scope>
    <source>
        <strain evidence="11 12">MD-104</strain>
    </source>
</reference>
<dbReference type="OMA" id="DETHENM"/>
<dbReference type="EMBL" id="KB468053">
    <property type="protein sequence ID" value="PCH40546.1"/>
    <property type="molecule type" value="Genomic_DNA"/>
</dbReference>
<keyword evidence="8" id="KW-0503">Monooxygenase</keyword>
<evidence type="ECO:0000256" key="9">
    <source>
        <dbReference type="PIRSR" id="PIRSR602401-1"/>
    </source>
</evidence>
<dbReference type="PANTHER" id="PTHR24305">
    <property type="entry name" value="CYTOCHROME P450"/>
    <property type="match status" value="1"/>
</dbReference>
<name>A0A2H3JEB3_WOLCO</name>
<keyword evidence="10" id="KW-0732">Signal</keyword>
<gene>
    <name evidence="11" type="ORF">WOLCODRAFT_117424</name>
</gene>
<dbReference type="STRING" id="742152.A0A2H3JEB3"/>
<evidence type="ECO:0000256" key="7">
    <source>
        <dbReference type="ARBA" id="ARBA00023004"/>
    </source>
</evidence>
<dbReference type="GO" id="GO:0016705">
    <property type="term" value="F:oxidoreductase activity, acting on paired donors, with incorporation or reduction of molecular oxygen"/>
    <property type="evidence" value="ECO:0007669"/>
    <property type="project" value="InterPro"/>
</dbReference>